<dbReference type="Pfam" id="PF16468">
    <property type="entry name" value="DUF5049"/>
    <property type="match status" value="1"/>
</dbReference>
<evidence type="ECO:0000313" key="1">
    <source>
        <dbReference type="EMBL" id="MFC0213865.1"/>
    </source>
</evidence>
<dbReference type="RefSeq" id="WP_377471191.1">
    <property type="nucleotide sequence ID" value="NZ_JBHLWN010000065.1"/>
</dbReference>
<evidence type="ECO:0000313" key="2">
    <source>
        <dbReference type="Proteomes" id="UP001589776"/>
    </source>
</evidence>
<proteinExistence type="predicted"/>
<sequence>MVKVPKKVLEGLEAVRRLGAVNMLDRPGVVHWADKLGYPEAAQWIRDHPKTYAEGVFAGFEADS</sequence>
<dbReference type="EMBL" id="JBHLWN010000065">
    <property type="protein sequence ID" value="MFC0213865.1"/>
    <property type="molecule type" value="Genomic_DNA"/>
</dbReference>
<protein>
    <submittedName>
        <fullName evidence="1">DUF5049 domain-containing protein</fullName>
    </submittedName>
</protein>
<dbReference type="Proteomes" id="UP001589776">
    <property type="component" value="Unassembled WGS sequence"/>
</dbReference>
<accession>A0ABV6DMJ2</accession>
<keyword evidence="2" id="KW-1185">Reference proteome</keyword>
<reference evidence="1 2" key="1">
    <citation type="submission" date="2024-09" db="EMBL/GenBank/DDBJ databases">
        <authorList>
            <person name="Sun Q."/>
            <person name="Mori K."/>
        </authorList>
    </citation>
    <scope>NUCLEOTIDE SEQUENCE [LARGE SCALE GENOMIC DNA]</scope>
    <source>
        <strain evidence="1 2">CCM 7759</strain>
    </source>
</reference>
<dbReference type="InterPro" id="IPR032488">
    <property type="entry name" value="DUF5049"/>
</dbReference>
<organism evidence="1 2">
    <name type="scientific">Paenibacillus chartarius</name>
    <dbReference type="NCBI Taxonomy" id="747481"/>
    <lineage>
        <taxon>Bacteria</taxon>
        <taxon>Bacillati</taxon>
        <taxon>Bacillota</taxon>
        <taxon>Bacilli</taxon>
        <taxon>Bacillales</taxon>
        <taxon>Paenibacillaceae</taxon>
        <taxon>Paenibacillus</taxon>
    </lineage>
</organism>
<gene>
    <name evidence="1" type="ORF">ACFFK0_15650</name>
</gene>
<comment type="caution">
    <text evidence="1">The sequence shown here is derived from an EMBL/GenBank/DDBJ whole genome shotgun (WGS) entry which is preliminary data.</text>
</comment>
<name>A0ABV6DMJ2_9BACL</name>